<name>A0AA38U569_9ASTR</name>
<proteinExistence type="predicted"/>
<evidence type="ECO:0000313" key="3">
    <source>
        <dbReference type="Proteomes" id="UP001172457"/>
    </source>
</evidence>
<gene>
    <name evidence="2" type="ORF">OSB04_007863</name>
</gene>
<sequence>MKSLFLHMSRHSDSEWREILPEDIRNAVVIVRRTLFPVSVASDSSESESDDGLESDDDGGDHQVVDLTKFPPAVKKTGKRGRPGRRFGSPEKMVVRNF</sequence>
<protein>
    <submittedName>
        <fullName evidence="2">Uncharacterized protein</fullName>
    </submittedName>
</protein>
<feature type="compositionally biased region" description="Acidic residues" evidence="1">
    <location>
        <begin position="45"/>
        <end position="59"/>
    </location>
</feature>
<reference evidence="2" key="1">
    <citation type="submission" date="2023-03" db="EMBL/GenBank/DDBJ databases">
        <title>Chromosome-scale reference genome and RAD-based genetic map of yellow starthistle (Centaurea solstitialis) reveal putative structural variation and QTLs associated with invader traits.</title>
        <authorList>
            <person name="Reatini B."/>
            <person name="Cang F.A."/>
            <person name="Jiang Q."/>
            <person name="Mckibben M.T.W."/>
            <person name="Barker M.S."/>
            <person name="Rieseberg L.H."/>
            <person name="Dlugosch K.M."/>
        </authorList>
    </citation>
    <scope>NUCLEOTIDE SEQUENCE</scope>
    <source>
        <strain evidence="2">CAN-66</strain>
        <tissue evidence="2">Leaf</tissue>
    </source>
</reference>
<keyword evidence="3" id="KW-1185">Reference proteome</keyword>
<feature type="compositionally biased region" description="Basic residues" evidence="1">
    <location>
        <begin position="76"/>
        <end position="85"/>
    </location>
</feature>
<evidence type="ECO:0000313" key="2">
    <source>
        <dbReference type="EMBL" id="KAJ9562703.1"/>
    </source>
</evidence>
<dbReference type="Proteomes" id="UP001172457">
    <property type="component" value="Chromosome 2"/>
</dbReference>
<comment type="caution">
    <text evidence="2">The sequence shown here is derived from an EMBL/GenBank/DDBJ whole genome shotgun (WGS) entry which is preliminary data.</text>
</comment>
<accession>A0AA38U569</accession>
<dbReference type="AlphaFoldDB" id="A0AA38U569"/>
<feature type="region of interest" description="Disordered" evidence="1">
    <location>
        <begin position="40"/>
        <end position="98"/>
    </location>
</feature>
<evidence type="ECO:0000256" key="1">
    <source>
        <dbReference type="SAM" id="MobiDB-lite"/>
    </source>
</evidence>
<dbReference type="EMBL" id="JARYMX010000002">
    <property type="protein sequence ID" value="KAJ9562703.1"/>
    <property type="molecule type" value="Genomic_DNA"/>
</dbReference>
<organism evidence="2 3">
    <name type="scientific">Centaurea solstitialis</name>
    <name type="common">yellow star-thistle</name>
    <dbReference type="NCBI Taxonomy" id="347529"/>
    <lineage>
        <taxon>Eukaryota</taxon>
        <taxon>Viridiplantae</taxon>
        <taxon>Streptophyta</taxon>
        <taxon>Embryophyta</taxon>
        <taxon>Tracheophyta</taxon>
        <taxon>Spermatophyta</taxon>
        <taxon>Magnoliopsida</taxon>
        <taxon>eudicotyledons</taxon>
        <taxon>Gunneridae</taxon>
        <taxon>Pentapetalae</taxon>
        <taxon>asterids</taxon>
        <taxon>campanulids</taxon>
        <taxon>Asterales</taxon>
        <taxon>Asteraceae</taxon>
        <taxon>Carduoideae</taxon>
        <taxon>Cardueae</taxon>
        <taxon>Centaureinae</taxon>
        <taxon>Centaurea</taxon>
    </lineage>
</organism>